<evidence type="ECO:0000313" key="3">
    <source>
        <dbReference type="Proteomes" id="UP000295371"/>
    </source>
</evidence>
<feature type="region of interest" description="Disordered" evidence="1">
    <location>
        <begin position="1"/>
        <end position="31"/>
    </location>
</feature>
<evidence type="ECO:0000256" key="1">
    <source>
        <dbReference type="SAM" id="MobiDB-lite"/>
    </source>
</evidence>
<proteinExistence type="predicted"/>
<keyword evidence="3" id="KW-1185">Reference proteome</keyword>
<dbReference type="AlphaFoldDB" id="A0A4R7J168"/>
<dbReference type="EMBL" id="SOAW01000002">
    <property type="protein sequence ID" value="TDT30881.1"/>
    <property type="molecule type" value="Genomic_DNA"/>
</dbReference>
<comment type="caution">
    <text evidence="2">The sequence shown here is derived from an EMBL/GenBank/DDBJ whole genome shotgun (WGS) entry which is preliminary data.</text>
</comment>
<organism evidence="2 3">
    <name type="scientific">Naumannella halotolerans</name>
    <dbReference type="NCBI Taxonomy" id="993414"/>
    <lineage>
        <taxon>Bacteria</taxon>
        <taxon>Bacillati</taxon>
        <taxon>Actinomycetota</taxon>
        <taxon>Actinomycetes</taxon>
        <taxon>Propionibacteriales</taxon>
        <taxon>Propionibacteriaceae</taxon>
        <taxon>Naumannella</taxon>
    </lineage>
</organism>
<name>A0A4R7J168_9ACTN</name>
<dbReference type="Proteomes" id="UP000295371">
    <property type="component" value="Unassembled WGS sequence"/>
</dbReference>
<protein>
    <submittedName>
        <fullName evidence="2">Uncharacterized protein</fullName>
    </submittedName>
</protein>
<dbReference type="RefSeq" id="WP_133755227.1">
    <property type="nucleotide sequence ID" value="NZ_SOAW01000002.1"/>
</dbReference>
<sequence>MPESERRLRSSIAAHTSWANTENRSKRTAPARAALDAKFLAEAGGDPKRAESLRKAHFQRLALKSAKARRKAKEAAAESAEVAAELDALGGAAC</sequence>
<gene>
    <name evidence="2" type="ORF">CLV29_2288</name>
</gene>
<evidence type="ECO:0000313" key="2">
    <source>
        <dbReference type="EMBL" id="TDT30881.1"/>
    </source>
</evidence>
<accession>A0A4R7J168</accession>
<dbReference type="OrthoDB" id="3432435at2"/>
<feature type="compositionally biased region" description="Polar residues" evidence="1">
    <location>
        <begin position="13"/>
        <end position="22"/>
    </location>
</feature>
<reference evidence="2 3" key="1">
    <citation type="submission" date="2019-03" db="EMBL/GenBank/DDBJ databases">
        <title>Genomic Encyclopedia of Archaeal and Bacterial Type Strains, Phase II (KMG-II): from individual species to whole genera.</title>
        <authorList>
            <person name="Goeker M."/>
        </authorList>
    </citation>
    <scope>NUCLEOTIDE SEQUENCE [LARGE SCALE GENOMIC DNA]</scope>
    <source>
        <strain evidence="2 3">DSM 24323</strain>
    </source>
</reference>